<dbReference type="Proteomes" id="UP000195437">
    <property type="component" value="Chromosome"/>
</dbReference>
<dbReference type="InterPro" id="IPR010368">
    <property type="entry name" value="Com_YlbF"/>
</dbReference>
<dbReference type="SUPFAM" id="SSF158622">
    <property type="entry name" value="YheA/YmcA-like"/>
    <property type="match status" value="1"/>
</dbReference>
<dbReference type="Gene3D" id="1.20.1500.10">
    <property type="entry name" value="YheA/YmcA-like"/>
    <property type="match status" value="1"/>
</dbReference>
<accession>A0A1Y0IGY4</accession>
<dbReference type="AlphaFoldDB" id="A0A1Y0IGY4"/>
<dbReference type="RefSeq" id="WP_087455125.1">
    <property type="nucleotide sequence ID" value="NZ_CP021434.1"/>
</dbReference>
<protein>
    <submittedName>
        <fullName evidence="1">Uncharacterized protein</fullName>
    </submittedName>
</protein>
<reference evidence="2" key="1">
    <citation type="submission" date="2017-05" db="EMBL/GenBank/DDBJ databases">
        <authorList>
            <person name="Sung H."/>
        </authorList>
    </citation>
    <scope>NUCLEOTIDE SEQUENCE [LARGE SCALE GENOMIC DNA]</scope>
    <source>
        <strain evidence="2">AR23208</strain>
    </source>
</reference>
<gene>
    <name evidence="1" type="ORF">CBW65_00760</name>
</gene>
<dbReference type="KEGG" id="tum:CBW65_00760"/>
<dbReference type="InterPro" id="IPR023378">
    <property type="entry name" value="YheA/YmcA-like_dom_sf"/>
</dbReference>
<evidence type="ECO:0000313" key="1">
    <source>
        <dbReference type="EMBL" id="ARU59737.1"/>
    </source>
</evidence>
<dbReference type="Pfam" id="PF06133">
    <property type="entry name" value="Com_YlbF"/>
    <property type="match status" value="1"/>
</dbReference>
<keyword evidence="2" id="KW-1185">Reference proteome</keyword>
<name>A0A1Y0IGY4_9BACL</name>
<organism evidence="1 2">
    <name type="scientific">Tumebacillus avium</name>
    <dbReference type="NCBI Taxonomy" id="1903704"/>
    <lineage>
        <taxon>Bacteria</taxon>
        <taxon>Bacillati</taxon>
        <taxon>Bacillota</taxon>
        <taxon>Bacilli</taxon>
        <taxon>Bacillales</taxon>
        <taxon>Alicyclobacillaceae</taxon>
        <taxon>Tumebacillus</taxon>
    </lineage>
</organism>
<dbReference type="OrthoDB" id="9811402at2"/>
<sequence length="116" mass="13775">MNLYDKAHELARALQSTQEFQLLQDLKKRVDQDPSVKKILDDFRRRQWELETRRLMGEEVTEDDLGQMTRLQEALSMNDTARRYLEAEYRFGMMYADIHKILGEAVRDVIAQPENV</sequence>
<evidence type="ECO:0000313" key="2">
    <source>
        <dbReference type="Proteomes" id="UP000195437"/>
    </source>
</evidence>
<proteinExistence type="predicted"/>
<dbReference type="EMBL" id="CP021434">
    <property type="protein sequence ID" value="ARU59737.1"/>
    <property type="molecule type" value="Genomic_DNA"/>
</dbReference>